<sequence length="367" mass="39692">MIPLDVYGATIETTMADLRLLAALGGMQPTADPAVLARTRCGEMLVHSRHLVLGRMVYYRSDVLPRLTKPVPITTSRILQYTLAVHNHLAKRMTAASTSPSQKPTLNPSHNIIAALLSRPRTEFDAQIHCSQGDLAWLFTIETFKILSNGLQSTDLGWAADEARVFLGPLGQGVGGCSCLACCREWTTRKAPVLSDDKVTMSNEQRKELWPALEVWVTESGSFMTQSAGAAAALGKLMFSVAGMNTRWLGKCSKEVLDEVADSLADWVSEQDWGNAELRRKVSSSLAAAWGMLTTKAITRTRSAQPAQTLGSPKGPAVKVNVDLVRAVMAYTEVCLKAVRTEIGSSGMWEGPATDPFDDFGPVVLGA</sequence>
<accession>A0AAN6MFR2</accession>
<reference evidence="1" key="2">
    <citation type="submission" date="2023-05" db="EMBL/GenBank/DDBJ databases">
        <authorList>
            <consortium name="Lawrence Berkeley National Laboratory"/>
            <person name="Steindorff A."/>
            <person name="Hensen N."/>
            <person name="Bonometti L."/>
            <person name="Westerberg I."/>
            <person name="Brannstrom I.O."/>
            <person name="Guillou S."/>
            <person name="Cros-Aarteil S."/>
            <person name="Calhoun S."/>
            <person name="Haridas S."/>
            <person name="Kuo A."/>
            <person name="Mondo S."/>
            <person name="Pangilinan J."/>
            <person name="Riley R."/>
            <person name="Labutti K."/>
            <person name="Andreopoulos B."/>
            <person name="Lipzen A."/>
            <person name="Chen C."/>
            <person name="Yanf M."/>
            <person name="Daum C."/>
            <person name="Ng V."/>
            <person name="Clum A."/>
            <person name="Ohm R."/>
            <person name="Martin F."/>
            <person name="Silar P."/>
            <person name="Natvig D."/>
            <person name="Lalanne C."/>
            <person name="Gautier V."/>
            <person name="Ament-Velasquez S.L."/>
            <person name="Kruys A."/>
            <person name="Hutchinson M.I."/>
            <person name="Powell A.J."/>
            <person name="Barry K."/>
            <person name="Miller A.N."/>
            <person name="Grigoriev I.V."/>
            <person name="Debuchy R."/>
            <person name="Gladieux P."/>
            <person name="Thoren M.H."/>
            <person name="Johannesson H."/>
        </authorList>
    </citation>
    <scope>NUCLEOTIDE SEQUENCE</scope>
    <source>
        <strain evidence="1">CBS 103.79</strain>
    </source>
</reference>
<dbReference type="AlphaFoldDB" id="A0AAN6MFR2"/>
<evidence type="ECO:0000313" key="2">
    <source>
        <dbReference type="Proteomes" id="UP001303889"/>
    </source>
</evidence>
<organism evidence="1 2">
    <name type="scientific">Staphylotrichum tortipilum</name>
    <dbReference type="NCBI Taxonomy" id="2831512"/>
    <lineage>
        <taxon>Eukaryota</taxon>
        <taxon>Fungi</taxon>
        <taxon>Dikarya</taxon>
        <taxon>Ascomycota</taxon>
        <taxon>Pezizomycotina</taxon>
        <taxon>Sordariomycetes</taxon>
        <taxon>Sordariomycetidae</taxon>
        <taxon>Sordariales</taxon>
        <taxon>Chaetomiaceae</taxon>
        <taxon>Staphylotrichum</taxon>
    </lineage>
</organism>
<comment type="caution">
    <text evidence="1">The sequence shown here is derived from an EMBL/GenBank/DDBJ whole genome shotgun (WGS) entry which is preliminary data.</text>
</comment>
<reference evidence="1" key="1">
    <citation type="journal article" date="2023" name="Mol. Phylogenet. Evol.">
        <title>Genome-scale phylogeny and comparative genomics of the fungal order Sordariales.</title>
        <authorList>
            <person name="Hensen N."/>
            <person name="Bonometti L."/>
            <person name="Westerberg I."/>
            <person name="Brannstrom I.O."/>
            <person name="Guillou S."/>
            <person name="Cros-Aarteil S."/>
            <person name="Calhoun S."/>
            <person name="Haridas S."/>
            <person name="Kuo A."/>
            <person name="Mondo S."/>
            <person name="Pangilinan J."/>
            <person name="Riley R."/>
            <person name="LaButti K."/>
            <person name="Andreopoulos B."/>
            <person name="Lipzen A."/>
            <person name="Chen C."/>
            <person name="Yan M."/>
            <person name="Daum C."/>
            <person name="Ng V."/>
            <person name="Clum A."/>
            <person name="Steindorff A."/>
            <person name="Ohm R.A."/>
            <person name="Martin F."/>
            <person name="Silar P."/>
            <person name="Natvig D.O."/>
            <person name="Lalanne C."/>
            <person name="Gautier V."/>
            <person name="Ament-Velasquez S.L."/>
            <person name="Kruys A."/>
            <person name="Hutchinson M.I."/>
            <person name="Powell A.J."/>
            <person name="Barry K."/>
            <person name="Miller A.N."/>
            <person name="Grigoriev I.V."/>
            <person name="Debuchy R."/>
            <person name="Gladieux P."/>
            <person name="Hiltunen Thoren M."/>
            <person name="Johannesson H."/>
        </authorList>
    </citation>
    <scope>NUCLEOTIDE SEQUENCE</scope>
    <source>
        <strain evidence="1">CBS 103.79</strain>
    </source>
</reference>
<evidence type="ECO:0000313" key="1">
    <source>
        <dbReference type="EMBL" id="KAK3899709.1"/>
    </source>
</evidence>
<keyword evidence="2" id="KW-1185">Reference proteome</keyword>
<protein>
    <submittedName>
        <fullName evidence="1">Uncharacterized protein</fullName>
    </submittedName>
</protein>
<name>A0AAN6MFR2_9PEZI</name>
<dbReference type="EMBL" id="MU855750">
    <property type="protein sequence ID" value="KAK3899709.1"/>
    <property type="molecule type" value="Genomic_DNA"/>
</dbReference>
<dbReference type="Proteomes" id="UP001303889">
    <property type="component" value="Unassembled WGS sequence"/>
</dbReference>
<proteinExistence type="predicted"/>
<gene>
    <name evidence="1" type="ORF">C8A05DRAFT_36662</name>
</gene>